<dbReference type="NCBIfam" id="NF005589">
    <property type="entry name" value="PRK07314.1"/>
    <property type="match status" value="1"/>
</dbReference>
<evidence type="ECO:0000256" key="5">
    <source>
        <dbReference type="ARBA" id="ARBA00022516"/>
    </source>
</evidence>
<dbReference type="RefSeq" id="WP_041047424.1">
    <property type="nucleotide sequence ID" value="NZ_JXAK01000014.1"/>
</dbReference>
<comment type="catalytic activity">
    <reaction evidence="13 14">
        <text>a fatty acyl-[ACP] + malonyl-[ACP] + H(+) = a 3-oxoacyl-[ACP] + holo-[ACP] + CO2</text>
        <dbReference type="Rhea" id="RHEA:22836"/>
        <dbReference type="Rhea" id="RHEA-COMP:9623"/>
        <dbReference type="Rhea" id="RHEA-COMP:9685"/>
        <dbReference type="Rhea" id="RHEA-COMP:9916"/>
        <dbReference type="Rhea" id="RHEA-COMP:14125"/>
        <dbReference type="ChEBI" id="CHEBI:15378"/>
        <dbReference type="ChEBI" id="CHEBI:16526"/>
        <dbReference type="ChEBI" id="CHEBI:64479"/>
        <dbReference type="ChEBI" id="CHEBI:78449"/>
        <dbReference type="ChEBI" id="CHEBI:78776"/>
        <dbReference type="ChEBI" id="CHEBI:138651"/>
    </reaction>
</comment>
<dbReference type="Pfam" id="PF02801">
    <property type="entry name" value="Ketoacyl-synt_C"/>
    <property type="match status" value="1"/>
</dbReference>
<organism evidence="17 18">
    <name type="scientific">Gordoniibacillus kamchatkensis</name>
    <dbReference type="NCBI Taxonomy" id="1590651"/>
    <lineage>
        <taxon>Bacteria</taxon>
        <taxon>Bacillati</taxon>
        <taxon>Bacillota</taxon>
        <taxon>Bacilli</taxon>
        <taxon>Bacillales</taxon>
        <taxon>Paenibacillaceae</taxon>
        <taxon>Gordoniibacillus</taxon>
    </lineage>
</organism>
<evidence type="ECO:0000313" key="18">
    <source>
        <dbReference type="Proteomes" id="UP000031967"/>
    </source>
</evidence>
<keyword evidence="6 14" id="KW-0808">Transferase</keyword>
<evidence type="ECO:0000313" key="17">
    <source>
        <dbReference type="EMBL" id="KIL40952.1"/>
    </source>
</evidence>
<dbReference type="SMART" id="SM00825">
    <property type="entry name" value="PKS_KS"/>
    <property type="match status" value="1"/>
</dbReference>
<evidence type="ECO:0000256" key="3">
    <source>
        <dbReference type="ARBA" id="ARBA00012356"/>
    </source>
</evidence>
<comment type="similarity">
    <text evidence="2 14 15">Belongs to the thiolase-like superfamily. Beta-ketoacyl-ACP synthases family.</text>
</comment>
<evidence type="ECO:0000256" key="9">
    <source>
        <dbReference type="ARBA" id="ARBA00023160"/>
    </source>
</evidence>
<dbReference type="EMBL" id="JXAK01000014">
    <property type="protein sequence ID" value="KIL40952.1"/>
    <property type="molecule type" value="Genomic_DNA"/>
</dbReference>
<keyword evidence="5 14" id="KW-0444">Lipid biosynthesis</keyword>
<evidence type="ECO:0000256" key="4">
    <source>
        <dbReference type="ARBA" id="ARBA00014657"/>
    </source>
</evidence>
<keyword evidence="8" id="KW-0443">Lipid metabolism</keyword>
<evidence type="ECO:0000256" key="6">
    <source>
        <dbReference type="ARBA" id="ARBA00022679"/>
    </source>
</evidence>
<sequence>MEKVVVTGMGVISPLGNDTESYWQRLVRGESGISRIDAFDTSRYKAKIAGVVRDFDAEARFGRKEARRLDRFCQFALAAAEQAVDHAGLKLEQVDRERVGVYVGSGIGGVGTLLDQHKVLLERGPERVSPTLVPMMIANMAAAAISIKYGTTGPTLAPVTACSIGNTAIGEAFRLIRAGGADVVIAGGAEAAITEISLASFGNATALSARNDEPARASRPFDAGRDGFVMAEGAGILVLESLSHALRREARIYAEVIGYGASSDAYHMVATHPEGLGAYQAMKAALLEAGIRPEDVDVISAHATSTDVGDRSETLAIKKLFGDYSSRIPVTANKSMTGHLLGAASAVEAVALVKSLQHGVIPPTINQEQPDPVCDLDYVPNTAREAKLNIGISNSFGFGGHNAVIVLQAYPSTVH</sequence>
<gene>
    <name evidence="17" type="ORF">SD70_09960</name>
</gene>
<comment type="function">
    <text evidence="11 14">Involved in the type II fatty acid elongation cycle. Catalyzes the elongation of a wide range of acyl-ACP by the addition of two carbons from malonyl-ACP to an acyl acceptor. Can efficiently catalyze the conversion of palmitoleoyl-ACP (cis-hexadec-9-enoyl-ACP) to cis-vaccenoyl-ACP (cis-octadec-11-enoyl-ACP), an essential step in the thermal regulation of fatty acid composition.</text>
</comment>
<dbReference type="InterPro" id="IPR020841">
    <property type="entry name" value="PKS_Beta-ketoAc_synthase_dom"/>
</dbReference>
<evidence type="ECO:0000259" key="16">
    <source>
        <dbReference type="PROSITE" id="PS52004"/>
    </source>
</evidence>
<accession>A0ABR5AIS8</accession>
<dbReference type="InterPro" id="IPR014031">
    <property type="entry name" value="Ketoacyl_synth_C"/>
</dbReference>
<dbReference type="SUPFAM" id="SSF53901">
    <property type="entry name" value="Thiolase-like"/>
    <property type="match status" value="2"/>
</dbReference>
<evidence type="ECO:0000256" key="1">
    <source>
        <dbReference type="ARBA" id="ARBA00005194"/>
    </source>
</evidence>
<keyword evidence="9 14" id="KW-0275">Fatty acid biosynthesis</keyword>
<comment type="catalytic activity">
    <reaction evidence="12 14">
        <text>(9Z)-hexadecenoyl-[ACP] + malonyl-[ACP] + H(+) = 3-oxo-(11Z)-octadecenoyl-[ACP] + holo-[ACP] + CO2</text>
        <dbReference type="Rhea" id="RHEA:55040"/>
        <dbReference type="Rhea" id="RHEA-COMP:9623"/>
        <dbReference type="Rhea" id="RHEA-COMP:9685"/>
        <dbReference type="Rhea" id="RHEA-COMP:10800"/>
        <dbReference type="Rhea" id="RHEA-COMP:14074"/>
        <dbReference type="ChEBI" id="CHEBI:15378"/>
        <dbReference type="ChEBI" id="CHEBI:16526"/>
        <dbReference type="ChEBI" id="CHEBI:64479"/>
        <dbReference type="ChEBI" id="CHEBI:78449"/>
        <dbReference type="ChEBI" id="CHEBI:83989"/>
        <dbReference type="ChEBI" id="CHEBI:138538"/>
        <dbReference type="EC" id="2.3.1.179"/>
    </reaction>
</comment>
<evidence type="ECO:0000256" key="12">
    <source>
        <dbReference type="ARBA" id="ARBA00047318"/>
    </source>
</evidence>
<dbReference type="InterPro" id="IPR016039">
    <property type="entry name" value="Thiolase-like"/>
</dbReference>
<dbReference type="Proteomes" id="UP000031967">
    <property type="component" value="Unassembled WGS sequence"/>
</dbReference>
<dbReference type="InterPro" id="IPR000794">
    <property type="entry name" value="Beta-ketoacyl_synthase"/>
</dbReference>
<dbReference type="Gene3D" id="3.40.47.10">
    <property type="match status" value="1"/>
</dbReference>
<dbReference type="CDD" id="cd00834">
    <property type="entry name" value="KAS_I_II"/>
    <property type="match status" value="1"/>
</dbReference>
<evidence type="ECO:0000256" key="13">
    <source>
        <dbReference type="ARBA" id="ARBA00047659"/>
    </source>
</evidence>
<proteinExistence type="inferred from homology"/>
<evidence type="ECO:0000256" key="7">
    <source>
        <dbReference type="ARBA" id="ARBA00022832"/>
    </source>
</evidence>
<protein>
    <recommendedName>
        <fullName evidence="4 14">3-oxoacyl-[acyl-carrier-protein] synthase 2</fullName>
        <ecNumber evidence="3 14">2.3.1.179</ecNumber>
    </recommendedName>
</protein>
<evidence type="ECO:0000256" key="2">
    <source>
        <dbReference type="ARBA" id="ARBA00008467"/>
    </source>
</evidence>
<dbReference type="NCBIfam" id="NF004970">
    <property type="entry name" value="PRK06333.1"/>
    <property type="match status" value="1"/>
</dbReference>
<evidence type="ECO:0000256" key="10">
    <source>
        <dbReference type="ARBA" id="ARBA00023315"/>
    </source>
</evidence>
<dbReference type="NCBIfam" id="TIGR03150">
    <property type="entry name" value="fabF"/>
    <property type="match status" value="1"/>
</dbReference>
<dbReference type="PANTHER" id="PTHR11712:SF336">
    <property type="entry name" value="3-OXOACYL-[ACYL-CARRIER-PROTEIN] SYNTHASE, MITOCHONDRIAL"/>
    <property type="match status" value="1"/>
</dbReference>
<comment type="caution">
    <text evidence="17">The sequence shown here is derived from an EMBL/GenBank/DDBJ whole genome shotgun (WGS) entry which is preliminary data.</text>
</comment>
<reference evidence="17 18" key="1">
    <citation type="submission" date="2014-12" db="EMBL/GenBank/DDBJ databases">
        <title>Draft genome sequence of Paenibacillus kamchatkensis strain B-2647.</title>
        <authorList>
            <person name="Karlyshev A.V."/>
            <person name="Kudryashova E.B."/>
        </authorList>
    </citation>
    <scope>NUCLEOTIDE SEQUENCE [LARGE SCALE GENOMIC DNA]</scope>
    <source>
        <strain evidence="17 18">VKM B-2647</strain>
    </source>
</reference>
<keyword evidence="10 14" id="KW-0012">Acyltransferase</keyword>
<dbReference type="PROSITE" id="PS52004">
    <property type="entry name" value="KS3_2"/>
    <property type="match status" value="1"/>
</dbReference>
<dbReference type="PIRSF" id="PIRSF000447">
    <property type="entry name" value="KAS_II"/>
    <property type="match status" value="1"/>
</dbReference>
<keyword evidence="7" id="KW-0276">Fatty acid metabolism</keyword>
<dbReference type="InterPro" id="IPR014030">
    <property type="entry name" value="Ketoacyl_synth_N"/>
</dbReference>
<evidence type="ECO:0000256" key="8">
    <source>
        <dbReference type="ARBA" id="ARBA00023098"/>
    </source>
</evidence>
<dbReference type="PANTHER" id="PTHR11712">
    <property type="entry name" value="POLYKETIDE SYNTHASE-RELATED"/>
    <property type="match status" value="1"/>
</dbReference>
<keyword evidence="18" id="KW-1185">Reference proteome</keyword>
<evidence type="ECO:0000256" key="14">
    <source>
        <dbReference type="PIRNR" id="PIRNR000447"/>
    </source>
</evidence>
<dbReference type="EC" id="2.3.1.179" evidence="3 14"/>
<comment type="pathway">
    <text evidence="1 14">Lipid metabolism; fatty acid biosynthesis.</text>
</comment>
<dbReference type="InterPro" id="IPR017568">
    <property type="entry name" value="3-oxoacyl-ACP_synth-2"/>
</dbReference>
<feature type="domain" description="Ketosynthase family 3 (KS3)" evidence="16">
    <location>
        <begin position="1"/>
        <end position="409"/>
    </location>
</feature>
<evidence type="ECO:0000256" key="11">
    <source>
        <dbReference type="ARBA" id="ARBA00024006"/>
    </source>
</evidence>
<name>A0ABR5AIS8_9BACL</name>
<dbReference type="Pfam" id="PF00109">
    <property type="entry name" value="ketoacyl-synt"/>
    <property type="match status" value="1"/>
</dbReference>
<evidence type="ECO:0000256" key="15">
    <source>
        <dbReference type="RuleBase" id="RU003694"/>
    </source>
</evidence>